<protein>
    <submittedName>
        <fullName evidence="1">Uncharacterized protein</fullName>
    </submittedName>
</protein>
<dbReference type="EMBL" id="BART01023158">
    <property type="protein sequence ID" value="GAH04420.1"/>
    <property type="molecule type" value="Genomic_DNA"/>
</dbReference>
<sequence>KIREGLRDLLLHIHITPELTIDDLTDDVLKYFNDKVVIKADRELPLSPILNITREQRDYLRRAGCGFFEPLIEDVKSE</sequence>
<gene>
    <name evidence="1" type="ORF">S01H4_42205</name>
</gene>
<proteinExistence type="predicted"/>
<organism evidence="1">
    <name type="scientific">marine sediment metagenome</name>
    <dbReference type="NCBI Taxonomy" id="412755"/>
    <lineage>
        <taxon>unclassified sequences</taxon>
        <taxon>metagenomes</taxon>
        <taxon>ecological metagenomes</taxon>
    </lineage>
</organism>
<dbReference type="AlphaFoldDB" id="X1D809"/>
<name>X1D809_9ZZZZ</name>
<accession>X1D809</accession>
<evidence type="ECO:0000313" key="1">
    <source>
        <dbReference type="EMBL" id="GAH04420.1"/>
    </source>
</evidence>
<reference evidence="1" key="1">
    <citation type="journal article" date="2014" name="Front. Microbiol.">
        <title>High frequency of phylogenetically diverse reductive dehalogenase-homologous genes in deep subseafloor sedimentary metagenomes.</title>
        <authorList>
            <person name="Kawai M."/>
            <person name="Futagami T."/>
            <person name="Toyoda A."/>
            <person name="Takaki Y."/>
            <person name="Nishi S."/>
            <person name="Hori S."/>
            <person name="Arai W."/>
            <person name="Tsubouchi T."/>
            <person name="Morono Y."/>
            <person name="Uchiyama I."/>
            <person name="Ito T."/>
            <person name="Fujiyama A."/>
            <person name="Inagaki F."/>
            <person name="Takami H."/>
        </authorList>
    </citation>
    <scope>NUCLEOTIDE SEQUENCE</scope>
    <source>
        <strain evidence="1">Expedition CK06-06</strain>
    </source>
</reference>
<feature type="non-terminal residue" evidence="1">
    <location>
        <position position="1"/>
    </location>
</feature>
<comment type="caution">
    <text evidence="1">The sequence shown here is derived from an EMBL/GenBank/DDBJ whole genome shotgun (WGS) entry which is preliminary data.</text>
</comment>